<gene>
    <name evidence="1" type="ORF">GS399_00615</name>
</gene>
<comment type="caution">
    <text evidence="1">The sequence shown here is derived from an EMBL/GenBank/DDBJ whole genome shotgun (WGS) entry which is preliminary data.</text>
</comment>
<name>A0A7K1Y4F1_9SPHI</name>
<dbReference type="EMBL" id="WVHT01000001">
    <property type="protein sequence ID" value="MXV49457.1"/>
    <property type="molecule type" value="Genomic_DNA"/>
</dbReference>
<keyword evidence="2" id="KW-1185">Reference proteome</keyword>
<sequence length="253" mass="29218">MTHEEKEEIQNAFDNANDAIKQLELIIKKHVNTPHVNINPNSFNLVNIPDNYIRKRQYFTELFDLDVNVSDPNLRASIAYALMQNDLHTFVLYRINLFGIVKKLFVKQAIINLTSIIEALLISKLSALHAYCVRESGICKYNSSCPVYINSTRHIKGKQAINLFHERLGLPEKFFDQINKLFDIRNNIHLSIIASHEYNLSDYSHDNFILGMKILAYLKENLKKTSVAFEDRRIQGCRNLPIPVNKSDAVPNF</sequence>
<accession>A0A7K1Y4F1</accession>
<evidence type="ECO:0000313" key="1">
    <source>
        <dbReference type="EMBL" id="MXV49457.1"/>
    </source>
</evidence>
<organism evidence="1 2">
    <name type="scientific">Hufsiella arboris</name>
    <dbReference type="NCBI Taxonomy" id="2695275"/>
    <lineage>
        <taxon>Bacteria</taxon>
        <taxon>Pseudomonadati</taxon>
        <taxon>Bacteroidota</taxon>
        <taxon>Sphingobacteriia</taxon>
        <taxon>Sphingobacteriales</taxon>
        <taxon>Sphingobacteriaceae</taxon>
        <taxon>Hufsiella</taxon>
    </lineage>
</organism>
<evidence type="ECO:0000313" key="2">
    <source>
        <dbReference type="Proteomes" id="UP000466586"/>
    </source>
</evidence>
<dbReference type="Proteomes" id="UP000466586">
    <property type="component" value="Unassembled WGS sequence"/>
</dbReference>
<dbReference type="AlphaFoldDB" id="A0A7K1Y4F1"/>
<dbReference type="RefSeq" id="WP_160842569.1">
    <property type="nucleotide sequence ID" value="NZ_WVHT01000001.1"/>
</dbReference>
<proteinExistence type="predicted"/>
<reference evidence="1 2" key="1">
    <citation type="submission" date="2019-11" db="EMBL/GenBank/DDBJ databases">
        <title>Pedobacter sp. HMF7647 Genome sequencing and assembly.</title>
        <authorList>
            <person name="Kang H."/>
            <person name="Kim H."/>
            <person name="Joh K."/>
        </authorList>
    </citation>
    <scope>NUCLEOTIDE SEQUENCE [LARGE SCALE GENOMIC DNA]</scope>
    <source>
        <strain evidence="1 2">HMF7647</strain>
    </source>
</reference>
<protein>
    <submittedName>
        <fullName evidence="1">Uncharacterized protein</fullName>
    </submittedName>
</protein>